<organism evidence="1 2">
    <name type="scientific">Tigriopus californicus</name>
    <name type="common">Marine copepod</name>
    <dbReference type="NCBI Taxonomy" id="6832"/>
    <lineage>
        <taxon>Eukaryota</taxon>
        <taxon>Metazoa</taxon>
        <taxon>Ecdysozoa</taxon>
        <taxon>Arthropoda</taxon>
        <taxon>Crustacea</taxon>
        <taxon>Multicrustacea</taxon>
        <taxon>Hexanauplia</taxon>
        <taxon>Copepoda</taxon>
        <taxon>Harpacticoida</taxon>
        <taxon>Harpacticidae</taxon>
        <taxon>Tigriopus</taxon>
    </lineage>
</organism>
<dbReference type="Proteomes" id="UP000318571">
    <property type="component" value="Chromosome 9"/>
</dbReference>
<keyword evidence="2" id="KW-1185">Reference proteome</keyword>
<reference evidence="1 2" key="1">
    <citation type="journal article" date="2018" name="Nat. Ecol. Evol.">
        <title>Genomic signatures of mitonuclear coevolution across populations of Tigriopus californicus.</title>
        <authorList>
            <person name="Barreto F.S."/>
            <person name="Watson E.T."/>
            <person name="Lima T.G."/>
            <person name="Willett C.S."/>
            <person name="Edmands S."/>
            <person name="Li W."/>
            <person name="Burton R.S."/>
        </authorList>
    </citation>
    <scope>NUCLEOTIDE SEQUENCE [LARGE SCALE GENOMIC DNA]</scope>
    <source>
        <strain evidence="1 2">San Diego</strain>
    </source>
</reference>
<comment type="caution">
    <text evidence="1">The sequence shown here is derived from an EMBL/GenBank/DDBJ whole genome shotgun (WGS) entry which is preliminary data.</text>
</comment>
<protein>
    <submittedName>
        <fullName evidence="1">Uncharacterized protein</fullName>
    </submittedName>
</protein>
<feature type="non-terminal residue" evidence="1">
    <location>
        <position position="1"/>
    </location>
</feature>
<evidence type="ECO:0000313" key="1">
    <source>
        <dbReference type="EMBL" id="TRY71134.1"/>
    </source>
</evidence>
<sequence length="146" mass="16307">LIVGFLGGFSAFGLSLGNSKPYARVLISSDGAKLLQTQTEEPTIIDYYKEHPFLKSRFEIEKLEDLPENEQLEIRVKPQVYGAKSGNSHDPTPSPQVIIRPISTRQPQYPIYFVPITYCDSNTDNTSIKHGHGNGNNNSNTKDKIN</sequence>
<proteinExistence type="predicted"/>
<accession>A0A553P0B0</accession>
<dbReference type="EMBL" id="VCGU01000009">
    <property type="protein sequence ID" value="TRY71134.1"/>
    <property type="molecule type" value="Genomic_DNA"/>
</dbReference>
<name>A0A553P0B0_TIGCA</name>
<evidence type="ECO:0000313" key="2">
    <source>
        <dbReference type="Proteomes" id="UP000318571"/>
    </source>
</evidence>
<dbReference type="AlphaFoldDB" id="A0A553P0B0"/>
<gene>
    <name evidence="1" type="ORF">TCAL_16439</name>
</gene>